<name>A0ABX8SUR9_9BURK</name>
<keyword evidence="3" id="KW-1185">Reference proteome</keyword>
<dbReference type="RefSeq" id="WP_219234808.1">
    <property type="nucleotide sequence ID" value="NZ_CP049362.1"/>
</dbReference>
<evidence type="ECO:0000256" key="1">
    <source>
        <dbReference type="SAM" id="Phobius"/>
    </source>
</evidence>
<proteinExistence type="predicted"/>
<reference evidence="2 3" key="1">
    <citation type="submission" date="2020-02" db="EMBL/GenBank/DDBJ databases">
        <title>Partial ammonium oxidation to N2 by heterotrophic bacteria.</title>
        <authorList>
            <person name="Wu M."/>
        </authorList>
    </citation>
    <scope>NUCLEOTIDE SEQUENCE [LARGE SCALE GENOMIC DNA]</scope>
    <source>
        <strain evidence="2 3">HO-1</strain>
    </source>
</reference>
<organism evidence="2 3">
    <name type="scientific">Alcaligenes ammonioxydans</name>
    <dbReference type="NCBI Taxonomy" id="2582914"/>
    <lineage>
        <taxon>Bacteria</taxon>
        <taxon>Pseudomonadati</taxon>
        <taxon>Pseudomonadota</taxon>
        <taxon>Betaproteobacteria</taxon>
        <taxon>Burkholderiales</taxon>
        <taxon>Alcaligenaceae</taxon>
        <taxon>Alcaligenes</taxon>
    </lineage>
</organism>
<evidence type="ECO:0000313" key="3">
    <source>
        <dbReference type="Proteomes" id="UP000826050"/>
    </source>
</evidence>
<evidence type="ECO:0008006" key="4">
    <source>
        <dbReference type="Google" id="ProtNLM"/>
    </source>
</evidence>
<feature type="transmembrane region" description="Helical" evidence="1">
    <location>
        <begin position="29"/>
        <end position="54"/>
    </location>
</feature>
<accession>A0ABX8SUR9</accession>
<keyword evidence="1" id="KW-0472">Membrane</keyword>
<gene>
    <name evidence="2" type="ORF">FE795_08855</name>
</gene>
<keyword evidence="1" id="KW-1133">Transmembrane helix</keyword>
<keyword evidence="1" id="KW-0812">Transmembrane</keyword>
<dbReference type="Proteomes" id="UP000826050">
    <property type="component" value="Chromosome"/>
</dbReference>
<dbReference type="EMBL" id="CP049362">
    <property type="protein sequence ID" value="QXX79115.1"/>
    <property type="molecule type" value="Genomic_DNA"/>
</dbReference>
<evidence type="ECO:0000313" key="2">
    <source>
        <dbReference type="EMBL" id="QXX79115.1"/>
    </source>
</evidence>
<protein>
    <recommendedName>
        <fullName evidence="4">YcxB family protein</fullName>
    </recommendedName>
</protein>
<sequence>MPIIVVLLLIGILAGLMQGGVQLFNRVNASAGVMAAILSLLVAVAILLTPFILWRRHHLAIHGKKQHGQRIVELAFADGSLRLDALQKRGHIQTGQGSRAFIFADIDTIEVQGRGLTLLLRNPVQPWHIRPTNAADLRRWHKILRLAASQDL</sequence>